<dbReference type="EMBL" id="KZ454427">
    <property type="protein sequence ID" value="PKA46221.1"/>
    <property type="molecule type" value="Genomic_DNA"/>
</dbReference>
<dbReference type="Pfam" id="PF01612">
    <property type="entry name" value="DNA_pol_A_exo1"/>
    <property type="match status" value="1"/>
</dbReference>
<evidence type="ECO:0000256" key="5">
    <source>
        <dbReference type="ARBA" id="ARBA00022839"/>
    </source>
</evidence>
<dbReference type="GO" id="GO:0046872">
    <property type="term" value="F:metal ion binding"/>
    <property type="evidence" value="ECO:0007669"/>
    <property type="project" value="UniProtKB-KW"/>
</dbReference>
<dbReference type="InterPro" id="IPR036397">
    <property type="entry name" value="RNaseH_sf"/>
</dbReference>
<proteinExistence type="predicted"/>
<keyword evidence="2" id="KW-0540">Nuclease</keyword>
<dbReference type="STRING" id="1088818.A0A2H9ZSE4"/>
<dbReference type="Proteomes" id="UP000236161">
    <property type="component" value="Unassembled WGS sequence"/>
</dbReference>
<dbReference type="SUPFAM" id="SSF53098">
    <property type="entry name" value="Ribonuclease H-like"/>
    <property type="match status" value="1"/>
</dbReference>
<sequence>MVFDSDWDEEAEEELRAIEAAYASAKQRRSEIGGGGGGGSGGGEESSLTQRRRLPHWANAAATSRSDVGHSRKVDGSPGSCPRSVLWHLSPAPCTVDTKLRYPTLTFGGRIVYCRTSSEVEQATMEISDRTLQLKHSADEISLGFDIEWKPIFTRGEESRKTAVLQICVDSSNCYVMHIIHSGIPPALKLLLEDSSSFKVGIGIAGDAMKIYREYDIRVASLIDLSRYANLKFGGTRRNWGLCSLTERVTCKQLPKPSKIRLGNWEADELSMEQLHYAATDAFASWYLYQVLKTFPDPEPEACIGGDLMS</sequence>
<evidence type="ECO:0000256" key="3">
    <source>
        <dbReference type="ARBA" id="ARBA00022723"/>
    </source>
</evidence>
<evidence type="ECO:0000256" key="9">
    <source>
        <dbReference type="ARBA" id="ARBA00042761"/>
    </source>
</evidence>
<evidence type="ECO:0000256" key="6">
    <source>
        <dbReference type="ARBA" id="ARBA00022842"/>
    </source>
</evidence>
<protein>
    <recommendedName>
        <fullName evidence="8">3'-5' exonuclease</fullName>
    </recommendedName>
    <alternativeName>
        <fullName evidence="9">Werner Syndrome-like exonuclease</fullName>
    </alternativeName>
</protein>
<reference evidence="12 13" key="1">
    <citation type="journal article" date="2017" name="Nature">
        <title>The Apostasia genome and the evolution of orchids.</title>
        <authorList>
            <person name="Zhang G.Q."/>
            <person name="Liu K.W."/>
            <person name="Li Z."/>
            <person name="Lohaus R."/>
            <person name="Hsiao Y.Y."/>
            <person name="Niu S.C."/>
            <person name="Wang J.Y."/>
            <person name="Lin Y.C."/>
            <person name="Xu Q."/>
            <person name="Chen L.J."/>
            <person name="Yoshida K."/>
            <person name="Fujiwara S."/>
            <person name="Wang Z.W."/>
            <person name="Zhang Y.Q."/>
            <person name="Mitsuda N."/>
            <person name="Wang M."/>
            <person name="Liu G.H."/>
            <person name="Pecoraro L."/>
            <person name="Huang H.X."/>
            <person name="Xiao X.J."/>
            <person name="Lin M."/>
            <person name="Wu X.Y."/>
            <person name="Wu W.L."/>
            <person name="Chen Y.Y."/>
            <person name="Chang S.B."/>
            <person name="Sakamoto S."/>
            <person name="Ohme-Takagi M."/>
            <person name="Yagi M."/>
            <person name="Zeng S.J."/>
            <person name="Shen C.Y."/>
            <person name="Yeh C.M."/>
            <person name="Luo Y.B."/>
            <person name="Tsai W.C."/>
            <person name="Van de Peer Y."/>
            <person name="Liu Z.J."/>
        </authorList>
    </citation>
    <scope>NUCLEOTIDE SEQUENCE [LARGE SCALE GENOMIC DNA]</scope>
    <source>
        <strain evidence="13">cv. Shenzhen</strain>
        <tissue evidence="12">Stem</tissue>
    </source>
</reference>
<dbReference type="OrthoDB" id="1920326at2759"/>
<evidence type="ECO:0000259" key="11">
    <source>
        <dbReference type="SMART" id="SM00474"/>
    </source>
</evidence>
<dbReference type="SMART" id="SM00474">
    <property type="entry name" value="35EXOc"/>
    <property type="match status" value="1"/>
</dbReference>
<dbReference type="InterPro" id="IPR012337">
    <property type="entry name" value="RNaseH-like_sf"/>
</dbReference>
<dbReference type="GO" id="GO:0003676">
    <property type="term" value="F:nucleic acid binding"/>
    <property type="evidence" value="ECO:0007669"/>
    <property type="project" value="InterPro"/>
</dbReference>
<keyword evidence="5 12" id="KW-0269">Exonuclease</keyword>
<dbReference type="PANTHER" id="PTHR13620">
    <property type="entry name" value="3-5 EXONUCLEASE"/>
    <property type="match status" value="1"/>
</dbReference>
<dbReference type="FunFam" id="3.30.420.10:FF:000114">
    <property type="entry name" value="Werner Syndrome-like exonuclease"/>
    <property type="match status" value="1"/>
</dbReference>
<dbReference type="Gene3D" id="3.30.420.10">
    <property type="entry name" value="Ribonuclease H-like superfamily/Ribonuclease H"/>
    <property type="match status" value="1"/>
</dbReference>
<keyword evidence="6" id="KW-0460">Magnesium</keyword>
<keyword evidence="3" id="KW-0479">Metal-binding</keyword>
<evidence type="ECO:0000256" key="7">
    <source>
        <dbReference type="ARBA" id="ARBA00023242"/>
    </source>
</evidence>
<evidence type="ECO:0000256" key="8">
    <source>
        <dbReference type="ARBA" id="ARBA00040531"/>
    </source>
</evidence>
<name>A0A2H9ZSE4_9ASPA</name>
<evidence type="ECO:0000256" key="1">
    <source>
        <dbReference type="ARBA" id="ARBA00004123"/>
    </source>
</evidence>
<feature type="compositionally biased region" description="Gly residues" evidence="10">
    <location>
        <begin position="32"/>
        <end position="44"/>
    </location>
</feature>
<gene>
    <name evidence="12" type="primary">WEX</name>
    <name evidence="12" type="ORF">AXF42_Ash015514</name>
</gene>
<keyword evidence="7" id="KW-0539">Nucleus</keyword>
<dbReference type="InterPro" id="IPR002562">
    <property type="entry name" value="3'-5'_exonuclease_dom"/>
</dbReference>
<dbReference type="PANTHER" id="PTHR13620:SF109">
    <property type="entry name" value="3'-5' EXONUCLEASE"/>
    <property type="match status" value="1"/>
</dbReference>
<evidence type="ECO:0000256" key="2">
    <source>
        <dbReference type="ARBA" id="ARBA00022722"/>
    </source>
</evidence>
<comment type="subcellular location">
    <subcellularLocation>
        <location evidence="1">Nucleus</location>
    </subcellularLocation>
</comment>
<dbReference type="InterPro" id="IPR051132">
    <property type="entry name" value="3-5_Exonuclease_domain"/>
</dbReference>
<evidence type="ECO:0000313" key="13">
    <source>
        <dbReference type="Proteomes" id="UP000236161"/>
    </source>
</evidence>
<keyword evidence="4" id="KW-0378">Hydrolase</keyword>
<evidence type="ECO:0000256" key="10">
    <source>
        <dbReference type="SAM" id="MobiDB-lite"/>
    </source>
</evidence>
<dbReference type="GO" id="GO:0006139">
    <property type="term" value="P:nucleobase-containing compound metabolic process"/>
    <property type="evidence" value="ECO:0007669"/>
    <property type="project" value="InterPro"/>
</dbReference>
<feature type="domain" description="3'-5' exonuclease" evidence="11">
    <location>
        <begin position="111"/>
        <end position="297"/>
    </location>
</feature>
<evidence type="ECO:0000256" key="4">
    <source>
        <dbReference type="ARBA" id="ARBA00022801"/>
    </source>
</evidence>
<dbReference type="GO" id="GO:0008408">
    <property type="term" value="F:3'-5' exonuclease activity"/>
    <property type="evidence" value="ECO:0007669"/>
    <property type="project" value="InterPro"/>
</dbReference>
<accession>A0A2H9ZSE4</accession>
<dbReference type="CDD" id="cd06141">
    <property type="entry name" value="WRN_exo"/>
    <property type="match status" value="1"/>
</dbReference>
<feature type="region of interest" description="Disordered" evidence="10">
    <location>
        <begin position="25"/>
        <end position="80"/>
    </location>
</feature>
<evidence type="ECO:0000313" key="12">
    <source>
        <dbReference type="EMBL" id="PKA46221.1"/>
    </source>
</evidence>
<dbReference type="GO" id="GO:0005634">
    <property type="term" value="C:nucleus"/>
    <property type="evidence" value="ECO:0007669"/>
    <property type="project" value="UniProtKB-SubCell"/>
</dbReference>
<organism evidence="12 13">
    <name type="scientific">Apostasia shenzhenica</name>
    <dbReference type="NCBI Taxonomy" id="1088818"/>
    <lineage>
        <taxon>Eukaryota</taxon>
        <taxon>Viridiplantae</taxon>
        <taxon>Streptophyta</taxon>
        <taxon>Embryophyta</taxon>
        <taxon>Tracheophyta</taxon>
        <taxon>Spermatophyta</taxon>
        <taxon>Magnoliopsida</taxon>
        <taxon>Liliopsida</taxon>
        <taxon>Asparagales</taxon>
        <taxon>Orchidaceae</taxon>
        <taxon>Apostasioideae</taxon>
        <taxon>Apostasia</taxon>
    </lineage>
</organism>
<dbReference type="AlphaFoldDB" id="A0A2H9ZSE4"/>
<keyword evidence="13" id="KW-1185">Reference proteome</keyword>